<evidence type="ECO:0000256" key="1">
    <source>
        <dbReference type="ARBA" id="ARBA00004584"/>
    </source>
</evidence>
<comment type="function">
    <text evidence="9">Acts as a component of the essential kinetochore-associated NDC80 complex, which is required for chromosome segregation and spindle checkpoint activity.</text>
</comment>
<dbReference type="Gene3D" id="3.30.457.50">
    <property type="entry name" value="Chromosome segregation protein Spc25"/>
    <property type="match status" value="1"/>
</dbReference>
<comment type="subunit">
    <text evidence="9">Component of the NDC80 complex.</text>
</comment>
<keyword evidence="7 9" id="KW-0131">Cell cycle</keyword>
<organism evidence="13 14">
    <name type="scientific">Hibiscus sabdariffa</name>
    <name type="common">roselle</name>
    <dbReference type="NCBI Taxonomy" id="183260"/>
    <lineage>
        <taxon>Eukaryota</taxon>
        <taxon>Viridiplantae</taxon>
        <taxon>Streptophyta</taxon>
        <taxon>Embryophyta</taxon>
        <taxon>Tracheophyta</taxon>
        <taxon>Spermatophyta</taxon>
        <taxon>Magnoliopsida</taxon>
        <taxon>eudicotyledons</taxon>
        <taxon>Gunneridae</taxon>
        <taxon>Pentapetalae</taxon>
        <taxon>rosids</taxon>
        <taxon>malvids</taxon>
        <taxon>Malvales</taxon>
        <taxon>Malvaceae</taxon>
        <taxon>Malvoideae</taxon>
        <taxon>Hibiscus</taxon>
    </lineage>
</organism>
<protein>
    <recommendedName>
        <fullName evidence="9">Kinetochore protein SPC25</fullName>
    </recommendedName>
</protein>
<dbReference type="Proteomes" id="UP001472677">
    <property type="component" value="Unassembled WGS sequence"/>
</dbReference>
<dbReference type="CDD" id="cd23784">
    <property type="entry name" value="RWD_Spc25"/>
    <property type="match status" value="1"/>
</dbReference>
<proteinExistence type="inferred from homology"/>
<dbReference type="InterPro" id="IPR045143">
    <property type="entry name" value="Spc25"/>
</dbReference>
<gene>
    <name evidence="13" type="ORF">V6N12_049954</name>
</gene>
<feature type="compositionally biased region" description="Polar residues" evidence="11">
    <location>
        <begin position="306"/>
        <end position="321"/>
    </location>
</feature>
<name>A0ABR2GBD6_9ROSI</name>
<evidence type="ECO:0000256" key="2">
    <source>
        <dbReference type="ARBA" id="ARBA00006379"/>
    </source>
</evidence>
<evidence type="ECO:0000256" key="7">
    <source>
        <dbReference type="ARBA" id="ARBA00023306"/>
    </source>
</evidence>
<accession>A0ABR2GBD6</accession>
<dbReference type="PANTHER" id="PTHR14281:SF0">
    <property type="entry name" value="KINETOCHORE PROTEIN SPC25"/>
    <property type="match status" value="1"/>
</dbReference>
<evidence type="ECO:0000313" key="13">
    <source>
        <dbReference type="EMBL" id="KAK8600095.1"/>
    </source>
</evidence>
<keyword evidence="14" id="KW-1185">Reference proteome</keyword>
<evidence type="ECO:0000256" key="10">
    <source>
        <dbReference type="SAM" id="Coils"/>
    </source>
</evidence>
<dbReference type="InterPro" id="IPR013255">
    <property type="entry name" value="Spc25_C"/>
</dbReference>
<comment type="caution">
    <text evidence="13">The sequence shown here is derived from an EMBL/GenBank/DDBJ whole genome shotgun (WGS) entry which is preliminary data.</text>
</comment>
<comment type="similarity">
    <text evidence="2 9">Belongs to the SPC25 family.</text>
</comment>
<comment type="subcellular location">
    <subcellularLocation>
        <location evidence="1">Chromosome</location>
        <location evidence="1">Centromere</location>
    </subcellularLocation>
    <subcellularLocation>
        <location evidence="9">Nucleus</location>
    </subcellularLocation>
    <subcellularLocation>
        <location evidence="9">Chromosome</location>
        <location evidence="9">Centromere</location>
        <location evidence="9">Kinetochore</location>
    </subcellularLocation>
</comment>
<feature type="compositionally biased region" description="Basic and acidic residues" evidence="11">
    <location>
        <begin position="229"/>
        <end position="243"/>
    </location>
</feature>
<evidence type="ECO:0000256" key="6">
    <source>
        <dbReference type="ARBA" id="ARBA00023054"/>
    </source>
</evidence>
<evidence type="ECO:0000256" key="9">
    <source>
        <dbReference type="RuleBase" id="RU367150"/>
    </source>
</evidence>
<sequence length="367" mass="41729">MKKETEQYPTAKMEYLRSVCDTKLSKMKAKLREAEDEFVKVLAAKTRKEAKQMDTRDSISAIKARVEKLKRTVQIQRARRYEYGSIISQESIALTKLEEKVKHEIEENGEIHEAILWYNRVLGFQIESGHGVRFTFYYMNIENPKQEYSFTIRHTNDAYSLLDCDPPLNGIKELIDELNRTNGLFKFVRIMREKFQEAAALGLQPQSTSFHQDSSALSMPGPALSVSTDRSESSTKENEHHMPLQEVNGPVKEVNHTSKSLAKTNGNKIYDGRFNRQPKKPNQIFDCLPENVWGWQPKGKHLDSQVSHLQSQPSKSLNSGRSLRPGSPGLAYLQDLSLSGSKQRNEGCPGASNVPQFFSDFNVTADL</sequence>
<evidence type="ECO:0000256" key="4">
    <source>
        <dbReference type="ARBA" id="ARBA00022618"/>
    </source>
</evidence>
<evidence type="ECO:0000256" key="3">
    <source>
        <dbReference type="ARBA" id="ARBA00022454"/>
    </source>
</evidence>
<dbReference type="EMBL" id="JBBPBM010000001">
    <property type="protein sequence ID" value="KAK8600095.1"/>
    <property type="molecule type" value="Genomic_DNA"/>
</dbReference>
<keyword evidence="3 9" id="KW-0158">Chromosome</keyword>
<dbReference type="Pfam" id="PF08234">
    <property type="entry name" value="Spindle_Spc25"/>
    <property type="match status" value="1"/>
</dbReference>
<evidence type="ECO:0000313" key="14">
    <source>
        <dbReference type="Proteomes" id="UP001472677"/>
    </source>
</evidence>
<keyword evidence="9" id="KW-0995">Kinetochore</keyword>
<evidence type="ECO:0000259" key="12">
    <source>
        <dbReference type="Pfam" id="PF08234"/>
    </source>
</evidence>
<evidence type="ECO:0000256" key="11">
    <source>
        <dbReference type="SAM" id="MobiDB-lite"/>
    </source>
</evidence>
<keyword evidence="6 10" id="KW-0175">Coiled coil</keyword>
<evidence type="ECO:0000256" key="8">
    <source>
        <dbReference type="ARBA" id="ARBA00023328"/>
    </source>
</evidence>
<feature type="region of interest" description="Disordered" evidence="11">
    <location>
        <begin position="210"/>
        <end position="243"/>
    </location>
</feature>
<keyword evidence="8 9" id="KW-0137">Centromere</keyword>
<evidence type="ECO:0000256" key="5">
    <source>
        <dbReference type="ARBA" id="ARBA00022776"/>
    </source>
</evidence>
<feature type="coiled-coil region" evidence="10">
    <location>
        <begin position="17"/>
        <end position="79"/>
    </location>
</feature>
<keyword evidence="5 9" id="KW-0498">Mitosis</keyword>
<dbReference type="PANTHER" id="PTHR14281">
    <property type="entry name" value="KINETOCHORE PROTEIN SPC25-RELATED"/>
    <property type="match status" value="1"/>
</dbReference>
<keyword evidence="9" id="KW-0539">Nucleus</keyword>
<keyword evidence="4 9" id="KW-0132">Cell division</keyword>
<feature type="domain" description="Chromosome segregation protein Spc25 C-terminal" evidence="12">
    <location>
        <begin position="129"/>
        <end position="196"/>
    </location>
</feature>
<reference evidence="13 14" key="1">
    <citation type="journal article" date="2024" name="G3 (Bethesda)">
        <title>Genome assembly of Hibiscus sabdariffa L. provides insights into metabolisms of medicinal natural products.</title>
        <authorList>
            <person name="Kim T."/>
        </authorList>
    </citation>
    <scope>NUCLEOTIDE SEQUENCE [LARGE SCALE GENOMIC DNA]</scope>
    <source>
        <strain evidence="13">TK-2024</strain>
        <tissue evidence="13">Old leaves</tissue>
    </source>
</reference>
<feature type="region of interest" description="Disordered" evidence="11">
    <location>
        <begin position="306"/>
        <end position="330"/>
    </location>
</feature>